<dbReference type="AlphaFoldDB" id="A0A0A0D3Q4"/>
<evidence type="ECO:0000313" key="3">
    <source>
        <dbReference type="Proteomes" id="UP000029995"/>
    </source>
</evidence>
<proteinExistence type="predicted"/>
<feature type="non-terminal residue" evidence="2">
    <location>
        <position position="182"/>
    </location>
</feature>
<gene>
    <name evidence="2" type="ORF">P409_21435</name>
</gene>
<accession>A0A0A0D3Q4</accession>
<protein>
    <submittedName>
        <fullName evidence="2">Uncharacterized protein</fullName>
    </submittedName>
</protein>
<dbReference type="EMBL" id="JANX01000318">
    <property type="protein sequence ID" value="KGM32433.1"/>
    <property type="molecule type" value="Genomic_DNA"/>
</dbReference>
<feature type="region of interest" description="Disordered" evidence="1">
    <location>
        <begin position="155"/>
        <end position="182"/>
    </location>
</feature>
<dbReference type="Proteomes" id="UP000029995">
    <property type="component" value="Unassembled WGS sequence"/>
</dbReference>
<comment type="caution">
    <text evidence="2">The sequence shown here is derived from an EMBL/GenBank/DDBJ whole genome shotgun (WGS) entry which is preliminary data.</text>
</comment>
<evidence type="ECO:0000256" key="1">
    <source>
        <dbReference type="SAM" id="MobiDB-lite"/>
    </source>
</evidence>
<name>A0A0A0D3Q4_9PROT</name>
<evidence type="ECO:0000313" key="2">
    <source>
        <dbReference type="EMBL" id="KGM32433.1"/>
    </source>
</evidence>
<sequence>MIDASPAETPSAASSAADEAAREAEVLSGLTRLALEMARAFQAQGVAALAAGDLDRAGKAEAGFSRLFLGIRRAVALRARLRREAEQDGADAAMLSELMALAQGLARAVQADGVAALAAGDLDRAGTAETCFNSLFLGIRRAIALQARLRQQREEARREADLRRKHRQDEKNDRRQAVAQGV</sequence>
<reference evidence="2 3" key="1">
    <citation type="submission" date="2014-01" db="EMBL/GenBank/DDBJ databases">
        <title>Genome sequence determination for a cystic fibrosis isolate, Inquilinus limosus.</title>
        <authorList>
            <person name="Pino M."/>
            <person name="Di Conza J."/>
            <person name="Gutkind G."/>
        </authorList>
    </citation>
    <scope>NUCLEOTIDE SEQUENCE [LARGE SCALE GENOMIC DNA]</scope>
    <source>
        <strain evidence="2 3">MP06</strain>
    </source>
</reference>
<feature type="compositionally biased region" description="Basic and acidic residues" evidence="1">
    <location>
        <begin position="155"/>
        <end position="176"/>
    </location>
</feature>
<organism evidence="2 3">
    <name type="scientific">Inquilinus limosus MP06</name>
    <dbReference type="NCBI Taxonomy" id="1398085"/>
    <lineage>
        <taxon>Bacteria</taxon>
        <taxon>Pseudomonadati</taxon>
        <taxon>Pseudomonadota</taxon>
        <taxon>Alphaproteobacteria</taxon>
        <taxon>Rhodospirillales</taxon>
        <taxon>Rhodospirillaceae</taxon>
        <taxon>Inquilinus</taxon>
    </lineage>
</organism>